<dbReference type="InterPro" id="IPR008947">
    <property type="entry name" value="PLipase_C/P1_nuclease_dom_sf"/>
</dbReference>
<keyword evidence="5" id="KW-1015">Disulfide bond</keyword>
<keyword evidence="3" id="KW-0255">Endonuclease</keyword>
<dbReference type="PANTHER" id="PTHR33146">
    <property type="entry name" value="ENDONUCLEASE 4"/>
    <property type="match status" value="1"/>
</dbReference>
<evidence type="ECO:0000256" key="2">
    <source>
        <dbReference type="ARBA" id="ARBA00022723"/>
    </source>
</evidence>
<dbReference type="GO" id="GO:0006308">
    <property type="term" value="P:DNA catabolic process"/>
    <property type="evidence" value="ECO:0007669"/>
    <property type="project" value="InterPro"/>
</dbReference>
<dbReference type="AlphaFoldDB" id="A0A239L310"/>
<dbReference type="GO" id="GO:0003676">
    <property type="term" value="F:nucleic acid binding"/>
    <property type="evidence" value="ECO:0007669"/>
    <property type="project" value="InterPro"/>
</dbReference>
<name>A0A239L310_9BACT</name>
<dbReference type="GO" id="GO:0004519">
    <property type="term" value="F:endonuclease activity"/>
    <property type="evidence" value="ECO:0007669"/>
    <property type="project" value="UniProtKB-KW"/>
</dbReference>
<organism evidence="8 9">
    <name type="scientific">Pontibacter ummariensis</name>
    <dbReference type="NCBI Taxonomy" id="1610492"/>
    <lineage>
        <taxon>Bacteria</taxon>
        <taxon>Pseudomonadati</taxon>
        <taxon>Bacteroidota</taxon>
        <taxon>Cytophagia</taxon>
        <taxon>Cytophagales</taxon>
        <taxon>Hymenobacteraceae</taxon>
        <taxon>Pontibacter</taxon>
    </lineage>
</organism>
<keyword evidence="9" id="KW-1185">Reference proteome</keyword>
<protein>
    <submittedName>
        <fullName evidence="8">S1/P1 Nuclease</fullName>
    </submittedName>
</protein>
<accession>A0A239L310</accession>
<evidence type="ECO:0000256" key="6">
    <source>
        <dbReference type="ARBA" id="ARBA00023180"/>
    </source>
</evidence>
<gene>
    <name evidence="8" type="ORF">SAMN06296052_13439</name>
</gene>
<proteinExistence type="predicted"/>
<dbReference type="OrthoDB" id="267579at2"/>
<evidence type="ECO:0000256" key="4">
    <source>
        <dbReference type="ARBA" id="ARBA00022801"/>
    </source>
</evidence>
<evidence type="ECO:0000256" key="3">
    <source>
        <dbReference type="ARBA" id="ARBA00022759"/>
    </source>
</evidence>
<evidence type="ECO:0000256" key="1">
    <source>
        <dbReference type="ARBA" id="ARBA00022722"/>
    </source>
</evidence>
<keyword evidence="4" id="KW-0378">Hydrolase</keyword>
<dbReference type="Proteomes" id="UP000198432">
    <property type="component" value="Unassembled WGS sequence"/>
</dbReference>
<dbReference type="RefSeq" id="WP_089321645.1">
    <property type="nucleotide sequence ID" value="NZ_FZOQ01000034.1"/>
</dbReference>
<dbReference type="SUPFAM" id="SSF48537">
    <property type="entry name" value="Phospholipase C/P1 nuclease"/>
    <property type="match status" value="1"/>
</dbReference>
<sequence length="255" mass="28742">MKKLLSTLLLAALVTGQAFAWGQNGHRAVGLVAEQHLSKKAKREIAKILEGNSLAEVSVWMDDIRSDNAYDHTHDWHWVTIPGGMKYEQTEKNPNGDVIAKIEEAISALEAGNLPKEQQQEYLKYLVHMVGDLHQPLHVGTGDDMGGNAVKVEWFGKPSNLHSVWDSGMIDGKNLSYTELTEFLGKPSKEQVKQLQSTSVRDWAHESMTYRDQVYDLPENGKLSYRYSYENYDLVEQRLLEAGIRLAGILNNIYG</sequence>
<dbReference type="EMBL" id="FZOQ01000034">
    <property type="protein sequence ID" value="SNT24372.1"/>
    <property type="molecule type" value="Genomic_DNA"/>
</dbReference>
<evidence type="ECO:0000313" key="9">
    <source>
        <dbReference type="Proteomes" id="UP000198432"/>
    </source>
</evidence>
<dbReference type="GO" id="GO:0046872">
    <property type="term" value="F:metal ion binding"/>
    <property type="evidence" value="ECO:0007669"/>
    <property type="project" value="UniProtKB-KW"/>
</dbReference>
<keyword evidence="1" id="KW-0540">Nuclease</keyword>
<keyword evidence="2" id="KW-0479">Metal-binding</keyword>
<keyword evidence="6" id="KW-0325">Glycoprotein</keyword>
<keyword evidence="7" id="KW-0732">Signal</keyword>
<dbReference type="PANTHER" id="PTHR33146:SF26">
    <property type="entry name" value="ENDONUCLEASE 4"/>
    <property type="match status" value="1"/>
</dbReference>
<evidence type="ECO:0000313" key="8">
    <source>
        <dbReference type="EMBL" id="SNT24372.1"/>
    </source>
</evidence>
<evidence type="ECO:0000256" key="5">
    <source>
        <dbReference type="ARBA" id="ARBA00023157"/>
    </source>
</evidence>
<dbReference type="Pfam" id="PF02265">
    <property type="entry name" value="S1-P1_nuclease"/>
    <property type="match status" value="1"/>
</dbReference>
<evidence type="ECO:0000256" key="7">
    <source>
        <dbReference type="SAM" id="SignalP"/>
    </source>
</evidence>
<feature type="signal peptide" evidence="7">
    <location>
        <begin position="1"/>
        <end position="20"/>
    </location>
</feature>
<dbReference type="Gene3D" id="1.10.575.10">
    <property type="entry name" value="P1 Nuclease"/>
    <property type="match status" value="1"/>
</dbReference>
<reference evidence="9" key="1">
    <citation type="submission" date="2017-06" db="EMBL/GenBank/DDBJ databases">
        <authorList>
            <person name="Varghese N."/>
            <person name="Submissions S."/>
        </authorList>
    </citation>
    <scope>NUCLEOTIDE SEQUENCE [LARGE SCALE GENOMIC DNA]</scope>
    <source>
        <strain evidence="9">NKM1</strain>
    </source>
</reference>
<feature type="chain" id="PRO_5013167587" evidence="7">
    <location>
        <begin position="21"/>
        <end position="255"/>
    </location>
</feature>
<dbReference type="InterPro" id="IPR003154">
    <property type="entry name" value="S1/P1nuclease"/>
</dbReference>
<dbReference type="GO" id="GO:0016788">
    <property type="term" value="F:hydrolase activity, acting on ester bonds"/>
    <property type="evidence" value="ECO:0007669"/>
    <property type="project" value="InterPro"/>
</dbReference>
<dbReference type="CDD" id="cd11010">
    <property type="entry name" value="S1-P1_nuclease"/>
    <property type="match status" value="1"/>
</dbReference>